<evidence type="ECO:0000313" key="1">
    <source>
        <dbReference type="EMBL" id="JAH30589.1"/>
    </source>
</evidence>
<protein>
    <submittedName>
        <fullName evidence="1">Uncharacterized protein</fullName>
    </submittedName>
</protein>
<accession>A0A0E9RNB6</accession>
<sequence length="44" mass="5179">MRDWPCSQPQSRKRRKHIFLQYLLDKAGQKKLTVCHGVIHSSNS</sequence>
<reference evidence="1" key="1">
    <citation type="submission" date="2014-11" db="EMBL/GenBank/DDBJ databases">
        <authorList>
            <person name="Amaro Gonzalez C."/>
        </authorList>
    </citation>
    <scope>NUCLEOTIDE SEQUENCE</scope>
</reference>
<organism evidence="1">
    <name type="scientific">Anguilla anguilla</name>
    <name type="common">European freshwater eel</name>
    <name type="synonym">Muraena anguilla</name>
    <dbReference type="NCBI Taxonomy" id="7936"/>
    <lineage>
        <taxon>Eukaryota</taxon>
        <taxon>Metazoa</taxon>
        <taxon>Chordata</taxon>
        <taxon>Craniata</taxon>
        <taxon>Vertebrata</taxon>
        <taxon>Euteleostomi</taxon>
        <taxon>Actinopterygii</taxon>
        <taxon>Neopterygii</taxon>
        <taxon>Teleostei</taxon>
        <taxon>Anguilliformes</taxon>
        <taxon>Anguillidae</taxon>
        <taxon>Anguilla</taxon>
    </lineage>
</organism>
<proteinExistence type="predicted"/>
<dbReference type="AlphaFoldDB" id="A0A0E9RNB6"/>
<name>A0A0E9RNB6_ANGAN</name>
<dbReference type="EMBL" id="GBXM01077988">
    <property type="protein sequence ID" value="JAH30589.1"/>
    <property type="molecule type" value="Transcribed_RNA"/>
</dbReference>
<reference evidence="1" key="2">
    <citation type="journal article" date="2015" name="Fish Shellfish Immunol.">
        <title>Early steps in the European eel (Anguilla anguilla)-Vibrio vulnificus interaction in the gills: Role of the RtxA13 toxin.</title>
        <authorList>
            <person name="Callol A."/>
            <person name="Pajuelo D."/>
            <person name="Ebbesson L."/>
            <person name="Teles M."/>
            <person name="MacKenzie S."/>
            <person name="Amaro C."/>
        </authorList>
    </citation>
    <scope>NUCLEOTIDE SEQUENCE</scope>
</reference>